<evidence type="ECO:0000313" key="1">
    <source>
        <dbReference type="EMBL" id="ORX53473.1"/>
    </source>
</evidence>
<sequence>MDSFQETSFTCFSVNRPKDQSLEYRERPVGRKPTYWMQACQVRRTPISASASDLRKKERGGVFFLRSGFPTKKIYLPTALDQKNIFPPFLKSNGTLRRNCRMPRTTARPRRSWTMFYGYHSSMANIQTRGSMGKFSINNRNTKRCCLIGRW</sequence>
<dbReference type="EMBL" id="MCGT01000015">
    <property type="protein sequence ID" value="ORX53473.1"/>
    <property type="molecule type" value="Genomic_DNA"/>
</dbReference>
<protein>
    <submittedName>
        <fullName evidence="1">Uncharacterized protein</fullName>
    </submittedName>
</protein>
<organism evidence="1 2">
    <name type="scientific">Hesseltinella vesiculosa</name>
    <dbReference type="NCBI Taxonomy" id="101127"/>
    <lineage>
        <taxon>Eukaryota</taxon>
        <taxon>Fungi</taxon>
        <taxon>Fungi incertae sedis</taxon>
        <taxon>Mucoromycota</taxon>
        <taxon>Mucoromycotina</taxon>
        <taxon>Mucoromycetes</taxon>
        <taxon>Mucorales</taxon>
        <taxon>Cunninghamellaceae</taxon>
        <taxon>Hesseltinella</taxon>
    </lineage>
</organism>
<gene>
    <name evidence="1" type="ORF">DM01DRAFT_73888</name>
</gene>
<comment type="caution">
    <text evidence="1">The sequence shown here is derived from an EMBL/GenBank/DDBJ whole genome shotgun (WGS) entry which is preliminary data.</text>
</comment>
<keyword evidence="2" id="KW-1185">Reference proteome</keyword>
<evidence type="ECO:0000313" key="2">
    <source>
        <dbReference type="Proteomes" id="UP000242146"/>
    </source>
</evidence>
<proteinExistence type="predicted"/>
<reference evidence="1 2" key="1">
    <citation type="submission" date="2016-07" db="EMBL/GenBank/DDBJ databases">
        <title>Pervasive Adenine N6-methylation of Active Genes in Fungi.</title>
        <authorList>
            <consortium name="DOE Joint Genome Institute"/>
            <person name="Mondo S.J."/>
            <person name="Dannebaum R.O."/>
            <person name="Kuo R.C."/>
            <person name="Labutti K."/>
            <person name="Haridas S."/>
            <person name="Kuo A."/>
            <person name="Salamov A."/>
            <person name="Ahrendt S.R."/>
            <person name="Lipzen A."/>
            <person name="Sullivan W."/>
            <person name="Andreopoulos W.B."/>
            <person name="Clum A."/>
            <person name="Lindquist E."/>
            <person name="Daum C."/>
            <person name="Ramamoorthy G.K."/>
            <person name="Gryganskyi A."/>
            <person name="Culley D."/>
            <person name="Magnuson J.K."/>
            <person name="James T.Y."/>
            <person name="O'Malley M.A."/>
            <person name="Stajich J.E."/>
            <person name="Spatafora J.W."/>
            <person name="Visel A."/>
            <person name="Grigoriev I.V."/>
        </authorList>
    </citation>
    <scope>NUCLEOTIDE SEQUENCE [LARGE SCALE GENOMIC DNA]</scope>
    <source>
        <strain evidence="1 2">NRRL 3301</strain>
    </source>
</reference>
<name>A0A1X2GGT6_9FUNG</name>
<dbReference type="Proteomes" id="UP000242146">
    <property type="component" value="Unassembled WGS sequence"/>
</dbReference>
<dbReference type="AlphaFoldDB" id="A0A1X2GGT6"/>
<accession>A0A1X2GGT6</accession>